<protein>
    <recommendedName>
        <fullName evidence="8">Solute carrier family 22 member 15</fullName>
    </recommendedName>
</protein>
<evidence type="ECO:0000313" key="7">
    <source>
        <dbReference type="Proteomes" id="UP001162483"/>
    </source>
</evidence>
<evidence type="ECO:0000256" key="2">
    <source>
        <dbReference type="ARBA" id="ARBA00022692"/>
    </source>
</evidence>
<accession>A0ABN9G0R2</accession>
<sequence>MNALSPSFTIFLITRFIVGIANGGMSLVAFVLLNEYIGATYWATAGSLAGLGFALGISQFAPDWLLCSSWRLLAILVNVHGLAVFILSLWLPESPRWLFARGRLDEAKDSLLFLARWNPGEVAPFLPLTPTEEPGPRIQRLHPIPSRRTAQTHAGHDVGVVCLQFGVLRSDAELRPSGRRPLPEPGAVRSGRAAGLSPVYVPAEPPECWSETFPSACSSAVPESPVSVSCSCQRGRRGSCLCRTLRFSLWSGSYVLAQLSTLYISTPRSCTPLLYGRWGPRGHAISLCHMAGGHLCMSLSAPCDGIFPSLCLVPLECPPAS</sequence>
<feature type="transmembrane region" description="Helical" evidence="5">
    <location>
        <begin position="12"/>
        <end position="33"/>
    </location>
</feature>
<dbReference type="Pfam" id="PF00083">
    <property type="entry name" value="Sugar_tr"/>
    <property type="match status" value="1"/>
</dbReference>
<feature type="transmembrane region" description="Helical" evidence="5">
    <location>
        <begin position="39"/>
        <end position="58"/>
    </location>
</feature>
<evidence type="ECO:0000313" key="6">
    <source>
        <dbReference type="EMBL" id="CAI9602273.1"/>
    </source>
</evidence>
<comment type="caution">
    <text evidence="6">The sequence shown here is derived from an EMBL/GenBank/DDBJ whole genome shotgun (WGS) entry which is preliminary data.</text>
</comment>
<keyword evidence="2 5" id="KW-0812">Transmembrane</keyword>
<organism evidence="6 7">
    <name type="scientific">Staurois parvus</name>
    <dbReference type="NCBI Taxonomy" id="386267"/>
    <lineage>
        <taxon>Eukaryota</taxon>
        <taxon>Metazoa</taxon>
        <taxon>Chordata</taxon>
        <taxon>Craniata</taxon>
        <taxon>Vertebrata</taxon>
        <taxon>Euteleostomi</taxon>
        <taxon>Amphibia</taxon>
        <taxon>Batrachia</taxon>
        <taxon>Anura</taxon>
        <taxon>Neobatrachia</taxon>
        <taxon>Ranoidea</taxon>
        <taxon>Ranidae</taxon>
        <taxon>Staurois</taxon>
    </lineage>
</organism>
<evidence type="ECO:0000256" key="3">
    <source>
        <dbReference type="ARBA" id="ARBA00022989"/>
    </source>
</evidence>
<proteinExistence type="predicted"/>
<dbReference type="SUPFAM" id="SSF103473">
    <property type="entry name" value="MFS general substrate transporter"/>
    <property type="match status" value="1"/>
</dbReference>
<dbReference type="InterPro" id="IPR036259">
    <property type="entry name" value="MFS_trans_sf"/>
</dbReference>
<evidence type="ECO:0000256" key="1">
    <source>
        <dbReference type="ARBA" id="ARBA00004141"/>
    </source>
</evidence>
<gene>
    <name evidence="6" type="ORF">SPARVUS_LOCUS13110154</name>
</gene>
<reference evidence="6" key="1">
    <citation type="submission" date="2023-05" db="EMBL/GenBank/DDBJ databases">
        <authorList>
            <person name="Stuckert A."/>
        </authorList>
    </citation>
    <scope>NUCLEOTIDE SEQUENCE</scope>
</reference>
<feature type="transmembrane region" description="Helical" evidence="5">
    <location>
        <begin position="70"/>
        <end position="91"/>
    </location>
</feature>
<dbReference type="Gene3D" id="1.20.1250.20">
    <property type="entry name" value="MFS general substrate transporter like domains"/>
    <property type="match status" value="1"/>
</dbReference>
<name>A0ABN9G0R2_9NEOB</name>
<evidence type="ECO:0008006" key="8">
    <source>
        <dbReference type="Google" id="ProtNLM"/>
    </source>
</evidence>
<evidence type="ECO:0000256" key="4">
    <source>
        <dbReference type="ARBA" id="ARBA00023136"/>
    </source>
</evidence>
<dbReference type="Proteomes" id="UP001162483">
    <property type="component" value="Unassembled WGS sequence"/>
</dbReference>
<comment type="subcellular location">
    <subcellularLocation>
        <location evidence="1">Membrane</location>
        <topology evidence="1">Multi-pass membrane protein</topology>
    </subcellularLocation>
</comment>
<dbReference type="InterPro" id="IPR005828">
    <property type="entry name" value="MFS_sugar_transport-like"/>
</dbReference>
<dbReference type="PANTHER" id="PTHR24064">
    <property type="entry name" value="SOLUTE CARRIER FAMILY 22 MEMBER"/>
    <property type="match status" value="1"/>
</dbReference>
<keyword evidence="7" id="KW-1185">Reference proteome</keyword>
<dbReference type="EMBL" id="CATNWA010017663">
    <property type="protein sequence ID" value="CAI9602273.1"/>
    <property type="molecule type" value="Genomic_DNA"/>
</dbReference>
<evidence type="ECO:0000256" key="5">
    <source>
        <dbReference type="SAM" id="Phobius"/>
    </source>
</evidence>
<keyword evidence="4 5" id="KW-0472">Membrane</keyword>
<keyword evidence="3 5" id="KW-1133">Transmembrane helix</keyword>